<dbReference type="InterPro" id="IPR050882">
    <property type="entry name" value="Prepilin_peptidase/N-MTase"/>
</dbReference>
<keyword evidence="10" id="KW-0489">Methyltransferase</keyword>
<feature type="domain" description="Prepilin type IV endopeptidase peptidase" evidence="8">
    <location>
        <begin position="300"/>
        <end position="342"/>
    </location>
</feature>
<keyword evidence="3" id="KW-1003">Cell membrane</keyword>
<reference evidence="10 11" key="1">
    <citation type="submission" date="2020-08" db="EMBL/GenBank/DDBJ databases">
        <title>Genomic Encyclopedia of Type Strains, Phase IV (KMG-IV): sequencing the most valuable type-strain genomes for metagenomic binning, comparative biology and taxonomic classification.</title>
        <authorList>
            <person name="Goeker M."/>
        </authorList>
    </citation>
    <scope>NUCLEOTIDE SEQUENCE [LARGE SCALE GENOMIC DNA]</scope>
    <source>
        <strain evidence="10 11">DSM 12252</strain>
    </source>
</reference>
<feature type="transmembrane region" description="Helical" evidence="7">
    <location>
        <begin position="175"/>
        <end position="194"/>
    </location>
</feature>
<dbReference type="GO" id="GO:0008168">
    <property type="term" value="F:methyltransferase activity"/>
    <property type="evidence" value="ECO:0007669"/>
    <property type="project" value="UniProtKB-KW"/>
</dbReference>
<evidence type="ECO:0000256" key="6">
    <source>
        <dbReference type="ARBA" id="ARBA00023136"/>
    </source>
</evidence>
<feature type="transmembrane region" description="Helical" evidence="7">
    <location>
        <begin position="79"/>
        <end position="97"/>
    </location>
</feature>
<organism evidence="10 11">
    <name type="scientific">Prosthecobacter vanneervenii</name>
    <dbReference type="NCBI Taxonomy" id="48466"/>
    <lineage>
        <taxon>Bacteria</taxon>
        <taxon>Pseudomonadati</taxon>
        <taxon>Verrucomicrobiota</taxon>
        <taxon>Verrucomicrobiia</taxon>
        <taxon>Verrucomicrobiales</taxon>
        <taxon>Verrucomicrobiaceae</taxon>
        <taxon>Prosthecobacter</taxon>
    </lineage>
</organism>
<keyword evidence="6 7" id="KW-0472">Membrane</keyword>
<keyword evidence="5 7" id="KW-1133">Transmembrane helix</keyword>
<dbReference type="Proteomes" id="UP000590740">
    <property type="component" value="Unassembled WGS sequence"/>
</dbReference>
<dbReference type="GO" id="GO:0032259">
    <property type="term" value="P:methylation"/>
    <property type="evidence" value="ECO:0007669"/>
    <property type="project" value="UniProtKB-KW"/>
</dbReference>
<comment type="similarity">
    <text evidence="2">Belongs to the peptidase A24 family.</text>
</comment>
<dbReference type="AlphaFoldDB" id="A0A7W7Y8E3"/>
<evidence type="ECO:0000256" key="4">
    <source>
        <dbReference type="ARBA" id="ARBA00022692"/>
    </source>
</evidence>
<sequence>MRFQILNTLLHCLAFYMGAGIGSFLNVVIYRLPLGISVNNPRRSFCPSCKYKIPMWQNIPLLSWLLLRGQCANCGGKISIRYFLVELLTGVMFYLVFLKVTAEYSVGGNPWPYLQAWGPQVLCLWLFMSLLISGTFIDIDHFILPHTITIGGAVAGVLCAWGVPALVAETEHTRGLLISLASAGLGFGGLWAVVELGKLAFGRKKYVFVKEESWEVTQPDENEPPVVVFAEHRYDWQDLFMRASDRMVISCTSLQVNDRSFGAVTAELWMEKLKVREGTELHEIPLEGVSKLKAMATQVVIPREAMGFGDVLFLMMIGAFTGWQAVLFTILAASVIGTVFAVIHRITGKAEWGAKIPFGPYLALGAAIWVFYGPQFVDWYFSKVMWR</sequence>
<keyword evidence="10" id="KW-0808">Transferase</keyword>
<dbReference type="GO" id="GO:0004190">
    <property type="term" value="F:aspartic-type endopeptidase activity"/>
    <property type="evidence" value="ECO:0007669"/>
    <property type="project" value="UniProtKB-EC"/>
</dbReference>
<feature type="domain" description="Prepilin peptidase A24 N-terminal" evidence="9">
    <location>
        <begin position="17"/>
        <end position="99"/>
    </location>
</feature>
<dbReference type="EC" id="3.4.23.43" evidence="10"/>
<accession>A0A7W7Y8E3</accession>
<dbReference type="GO" id="GO:0005886">
    <property type="term" value="C:plasma membrane"/>
    <property type="evidence" value="ECO:0007669"/>
    <property type="project" value="UniProtKB-SubCell"/>
</dbReference>
<dbReference type="EMBL" id="JACHIG010000001">
    <property type="protein sequence ID" value="MBB5031360.1"/>
    <property type="molecule type" value="Genomic_DNA"/>
</dbReference>
<gene>
    <name evidence="10" type="ORF">HNQ65_000914</name>
</gene>
<evidence type="ECO:0000313" key="10">
    <source>
        <dbReference type="EMBL" id="MBB5031360.1"/>
    </source>
</evidence>
<feature type="transmembrane region" description="Helical" evidence="7">
    <location>
        <begin position="12"/>
        <end position="31"/>
    </location>
</feature>
<dbReference type="PANTHER" id="PTHR30487:SF0">
    <property type="entry name" value="PREPILIN LEADER PEPTIDASE_N-METHYLTRANSFERASE-RELATED"/>
    <property type="match status" value="1"/>
</dbReference>
<evidence type="ECO:0000256" key="7">
    <source>
        <dbReference type="SAM" id="Phobius"/>
    </source>
</evidence>
<evidence type="ECO:0000256" key="5">
    <source>
        <dbReference type="ARBA" id="ARBA00022989"/>
    </source>
</evidence>
<dbReference type="GO" id="GO:0006465">
    <property type="term" value="P:signal peptide processing"/>
    <property type="evidence" value="ECO:0007669"/>
    <property type="project" value="TreeGrafter"/>
</dbReference>
<dbReference type="InterPro" id="IPR010627">
    <property type="entry name" value="Prepilin_pept_A24_N"/>
</dbReference>
<feature type="transmembrane region" description="Helical" evidence="7">
    <location>
        <begin position="117"/>
        <end position="136"/>
    </location>
</feature>
<comment type="caution">
    <text evidence="10">The sequence shown here is derived from an EMBL/GenBank/DDBJ whole genome shotgun (WGS) entry which is preliminary data.</text>
</comment>
<proteinExistence type="inferred from homology"/>
<keyword evidence="4 7" id="KW-0812">Transmembrane</keyword>
<dbReference type="RefSeq" id="WP_184338289.1">
    <property type="nucleotide sequence ID" value="NZ_JACHIG010000001.1"/>
</dbReference>
<feature type="transmembrane region" description="Helical" evidence="7">
    <location>
        <begin position="361"/>
        <end position="381"/>
    </location>
</feature>
<keyword evidence="10" id="KW-0378">Hydrolase</keyword>
<comment type="subcellular location">
    <subcellularLocation>
        <location evidence="1">Cell membrane</location>
        <topology evidence="1">Multi-pass membrane protein</topology>
    </subcellularLocation>
</comment>
<keyword evidence="11" id="KW-1185">Reference proteome</keyword>
<evidence type="ECO:0000259" key="8">
    <source>
        <dbReference type="Pfam" id="PF01478"/>
    </source>
</evidence>
<dbReference type="EC" id="2.1.1.-" evidence="10"/>
<dbReference type="PANTHER" id="PTHR30487">
    <property type="entry name" value="TYPE 4 PREPILIN-LIKE PROTEINS LEADER PEPTIDE-PROCESSING ENZYME"/>
    <property type="match status" value="1"/>
</dbReference>
<dbReference type="Pfam" id="PF06750">
    <property type="entry name" value="A24_N_bact"/>
    <property type="match status" value="1"/>
</dbReference>
<dbReference type="InterPro" id="IPR000045">
    <property type="entry name" value="Prepilin_IV_endopep_pep"/>
</dbReference>
<name>A0A7W7Y8E3_9BACT</name>
<evidence type="ECO:0000259" key="9">
    <source>
        <dbReference type="Pfam" id="PF06750"/>
    </source>
</evidence>
<evidence type="ECO:0000313" key="11">
    <source>
        <dbReference type="Proteomes" id="UP000590740"/>
    </source>
</evidence>
<evidence type="ECO:0000256" key="1">
    <source>
        <dbReference type="ARBA" id="ARBA00004651"/>
    </source>
</evidence>
<dbReference type="Pfam" id="PF01478">
    <property type="entry name" value="Peptidase_A24"/>
    <property type="match status" value="1"/>
</dbReference>
<evidence type="ECO:0000256" key="3">
    <source>
        <dbReference type="ARBA" id="ARBA00022475"/>
    </source>
</evidence>
<feature type="transmembrane region" description="Helical" evidence="7">
    <location>
        <begin position="311"/>
        <end position="341"/>
    </location>
</feature>
<protein>
    <submittedName>
        <fullName evidence="10">Leader peptidase (Prepilin peptidase)/N-methyltransferase</fullName>
        <ecNumber evidence="10">2.1.1.-</ecNumber>
        <ecNumber evidence="10">3.4.23.43</ecNumber>
    </submittedName>
</protein>
<feature type="transmembrane region" description="Helical" evidence="7">
    <location>
        <begin position="143"/>
        <end position="163"/>
    </location>
</feature>
<evidence type="ECO:0000256" key="2">
    <source>
        <dbReference type="ARBA" id="ARBA00005801"/>
    </source>
</evidence>